<gene>
    <name evidence="1" type="ordered locus">AM1_C0349</name>
</gene>
<organism evidence="1 2">
    <name type="scientific">Acaryochloris marina (strain MBIC 11017)</name>
    <dbReference type="NCBI Taxonomy" id="329726"/>
    <lineage>
        <taxon>Bacteria</taxon>
        <taxon>Bacillati</taxon>
        <taxon>Cyanobacteriota</taxon>
        <taxon>Cyanophyceae</taxon>
        <taxon>Acaryochloridales</taxon>
        <taxon>Acaryochloridaceae</taxon>
        <taxon>Acaryochloris</taxon>
    </lineage>
</organism>
<evidence type="ECO:0008006" key="3">
    <source>
        <dbReference type="Google" id="ProtNLM"/>
    </source>
</evidence>
<keyword evidence="1" id="KW-0614">Plasmid</keyword>
<dbReference type="Proteomes" id="UP000000268">
    <property type="component" value="Plasmid pREB3"/>
</dbReference>
<dbReference type="AlphaFoldDB" id="A8ZN77"/>
<dbReference type="EMBL" id="CP000840">
    <property type="protein sequence ID" value="ABW32276.1"/>
    <property type="molecule type" value="Genomic_DNA"/>
</dbReference>
<proteinExistence type="predicted"/>
<keyword evidence="2" id="KW-1185">Reference proteome</keyword>
<evidence type="ECO:0000313" key="1">
    <source>
        <dbReference type="EMBL" id="ABW32276.1"/>
    </source>
</evidence>
<dbReference type="KEGG" id="amr:AM1_C0349"/>
<name>A8ZN77_ACAM1</name>
<dbReference type="HOGENOM" id="CLU_128239_1_0_3"/>
<dbReference type="InterPro" id="IPR025355">
    <property type="entry name" value="DUF4259"/>
</dbReference>
<geneLocation type="plasmid" evidence="1 2">
    <name>pREB3</name>
</geneLocation>
<accession>A8ZN77</accession>
<dbReference type="RefSeq" id="WP_012167592.1">
    <property type="nucleotide sequence ID" value="NC_009928.1"/>
</dbReference>
<dbReference type="OrthoDB" id="191350at2"/>
<reference evidence="1 2" key="1">
    <citation type="journal article" date="2008" name="Proc. Natl. Acad. Sci. U.S.A.">
        <title>Niche adaptation and genome expansion in the chlorophyll d-producing cyanobacterium Acaryochloris marina.</title>
        <authorList>
            <person name="Swingley W.D."/>
            <person name="Chen M."/>
            <person name="Cheung P.C."/>
            <person name="Conrad A.L."/>
            <person name="Dejesa L.C."/>
            <person name="Hao J."/>
            <person name="Honchak B.M."/>
            <person name="Karbach L.E."/>
            <person name="Kurdoglu A."/>
            <person name="Lahiri S."/>
            <person name="Mastrian S.D."/>
            <person name="Miyashita H."/>
            <person name="Page L."/>
            <person name="Ramakrishna P."/>
            <person name="Satoh S."/>
            <person name="Sattley W.M."/>
            <person name="Shimada Y."/>
            <person name="Taylor H.L."/>
            <person name="Tomo T."/>
            <person name="Tsuchiya T."/>
            <person name="Wang Z.T."/>
            <person name="Raymond J."/>
            <person name="Mimuro M."/>
            <person name="Blankenship R.E."/>
            <person name="Touchman J.W."/>
        </authorList>
    </citation>
    <scope>NUCLEOTIDE SEQUENCE [LARGE SCALE GENOMIC DNA]</scope>
    <source>
        <strain evidence="2">MBIC 11017</strain>
        <plasmid evidence="2">Plasmid pREB3</plasmid>
    </source>
</reference>
<dbReference type="Pfam" id="PF14078">
    <property type="entry name" value="DUF4259"/>
    <property type="match status" value="1"/>
</dbReference>
<evidence type="ECO:0000313" key="2">
    <source>
        <dbReference type="Proteomes" id="UP000000268"/>
    </source>
</evidence>
<protein>
    <recommendedName>
        <fullName evidence="3">DUF4259 domain-containing protein</fullName>
    </recommendedName>
</protein>
<sequence>MSIWGPGSFENDDALDWVAELADSDDDNPIIDALNTVIDQADESPEAPDCAVAIAALEVVAAWMGEPSDDCPEEVEAWVEGRPAPPATMISQARYVAEAISEKSDLKELWKNSDDFELWQTSVNDLLGRLLY</sequence>